<dbReference type="GO" id="GO:0004521">
    <property type="term" value="F:RNA endonuclease activity"/>
    <property type="evidence" value="ECO:0007669"/>
    <property type="project" value="UniProtKB-UniRule"/>
</dbReference>
<dbReference type="Pfam" id="PF09412">
    <property type="entry name" value="XendoU"/>
    <property type="match status" value="1"/>
</dbReference>
<dbReference type="EMBL" id="HAAD01005027">
    <property type="protein sequence ID" value="CDG71259.1"/>
    <property type="molecule type" value="mRNA"/>
</dbReference>
<dbReference type="SUPFAM" id="SSF142877">
    <property type="entry name" value="EndoU-like"/>
    <property type="match status" value="1"/>
</dbReference>
<evidence type="ECO:0000256" key="4">
    <source>
        <dbReference type="ARBA" id="ARBA00022722"/>
    </source>
</evidence>
<comment type="subunit">
    <text evidence="3 11">Monomer.</text>
</comment>
<evidence type="ECO:0000256" key="5">
    <source>
        <dbReference type="ARBA" id="ARBA00022723"/>
    </source>
</evidence>
<dbReference type="EC" id="4.6.1.-" evidence="11"/>
<keyword evidence="12" id="KW-0812">Transmembrane</keyword>
<dbReference type="GO" id="GO:0046872">
    <property type="term" value="F:metal ion binding"/>
    <property type="evidence" value="ECO:0007669"/>
    <property type="project" value="UniProtKB-UniRule"/>
</dbReference>
<evidence type="ECO:0000256" key="6">
    <source>
        <dbReference type="ARBA" id="ARBA00022759"/>
    </source>
</evidence>
<keyword evidence="8 11" id="KW-0694">RNA-binding</keyword>
<keyword evidence="4 11" id="KW-0540">Nuclease</keyword>
<keyword evidence="6 11" id="KW-0255">Endonuclease</keyword>
<keyword evidence="5 11" id="KW-0479">Metal-binding</keyword>
<keyword evidence="12" id="KW-1133">Transmembrane helix</keyword>
<dbReference type="KEGG" id="hmg:100198188"/>
<evidence type="ECO:0000256" key="3">
    <source>
        <dbReference type="ARBA" id="ARBA00011245"/>
    </source>
</evidence>
<evidence type="ECO:0000256" key="12">
    <source>
        <dbReference type="SAM" id="Phobius"/>
    </source>
</evidence>
<evidence type="ECO:0000259" key="13">
    <source>
        <dbReference type="PROSITE" id="PS51959"/>
    </source>
</evidence>
<dbReference type="InterPro" id="IPR018998">
    <property type="entry name" value="EndoU_C"/>
</dbReference>
<name>T2MGM8_HYDVU</name>
<keyword evidence="7 11" id="KW-0378">Hydrolase</keyword>
<keyword evidence="12" id="KW-0472">Membrane</keyword>
<comment type="similarity">
    <text evidence="2 11">Belongs to the ENDOU family.</text>
</comment>
<evidence type="ECO:0000256" key="7">
    <source>
        <dbReference type="ARBA" id="ARBA00022801"/>
    </source>
</evidence>
<dbReference type="GO" id="GO:0003723">
    <property type="term" value="F:RNA binding"/>
    <property type="evidence" value="ECO:0007669"/>
    <property type="project" value="UniProtKB-UniRule"/>
</dbReference>
<dbReference type="GO" id="GO:0016787">
    <property type="term" value="F:hydrolase activity"/>
    <property type="evidence" value="ECO:0007669"/>
    <property type="project" value="UniProtKB-KW"/>
</dbReference>
<proteinExistence type="evidence at transcript level"/>
<gene>
    <name evidence="14" type="primary">ENDOU</name>
</gene>
<evidence type="ECO:0000256" key="2">
    <source>
        <dbReference type="ARBA" id="ARBA00010168"/>
    </source>
</evidence>
<evidence type="ECO:0000313" key="14">
    <source>
        <dbReference type="EMBL" id="CDG71259.1"/>
    </source>
</evidence>
<comment type="cofactor">
    <cofactor evidence="1 11">
        <name>Mn(2+)</name>
        <dbReference type="ChEBI" id="CHEBI:29035"/>
    </cofactor>
</comment>
<reference evidence="14" key="1">
    <citation type="journal article" date="2013" name="Genome Biol. Evol.">
        <title>Punctuated emergences of genetic and phenotypic innovations in eumetazoan, bilaterian, euteleostome, and hominidae ancestors.</title>
        <authorList>
            <person name="Wenger Y."/>
            <person name="Galliot B."/>
        </authorList>
    </citation>
    <scope>NUCLEOTIDE SEQUENCE</scope>
    <source>
        <tissue evidence="14">Whole animals</tissue>
    </source>
</reference>
<dbReference type="PROSITE" id="PS51959">
    <property type="entry name" value="ENDOU"/>
    <property type="match status" value="1"/>
</dbReference>
<dbReference type="OrthoDB" id="430326at2759"/>
<dbReference type="InterPro" id="IPR037227">
    <property type="entry name" value="EndoU-like"/>
</dbReference>
<evidence type="ECO:0000256" key="9">
    <source>
        <dbReference type="ARBA" id="ARBA00023211"/>
    </source>
</evidence>
<protein>
    <recommendedName>
        <fullName evidence="11">Uridylate-specific endoribonuclease</fullName>
        <ecNumber evidence="11">4.6.1.-</ecNumber>
    </recommendedName>
</protein>
<dbReference type="InterPro" id="IPR039787">
    <property type="entry name" value="ENDOU"/>
</dbReference>
<dbReference type="PANTHER" id="PTHR12439:SF11">
    <property type="entry name" value="URIDYLATE-SPECIFIC ENDORIBONUCLEASE"/>
    <property type="match status" value="1"/>
</dbReference>
<organism evidence="14">
    <name type="scientific">Hydra vulgaris</name>
    <name type="common">Hydra</name>
    <name type="synonym">Hydra attenuata</name>
    <dbReference type="NCBI Taxonomy" id="6087"/>
    <lineage>
        <taxon>Eukaryota</taxon>
        <taxon>Metazoa</taxon>
        <taxon>Cnidaria</taxon>
        <taxon>Hydrozoa</taxon>
        <taxon>Hydroidolina</taxon>
        <taxon>Anthoathecata</taxon>
        <taxon>Aplanulata</taxon>
        <taxon>Hydridae</taxon>
        <taxon>Hydra</taxon>
    </lineage>
</organism>
<accession>T2MGM8</accession>
<dbReference type="OMA" id="NWLYFAD"/>
<dbReference type="CDD" id="cd21159">
    <property type="entry name" value="XendoU"/>
    <property type="match status" value="1"/>
</dbReference>
<dbReference type="AlphaFoldDB" id="T2MGM8"/>
<evidence type="ECO:0000256" key="1">
    <source>
        <dbReference type="ARBA" id="ARBA00001936"/>
    </source>
</evidence>
<dbReference type="PANTHER" id="PTHR12439">
    <property type="entry name" value="PLACENTAL PROTEIN 11-RELATED"/>
    <property type="match status" value="1"/>
</dbReference>
<evidence type="ECO:0000256" key="11">
    <source>
        <dbReference type="RuleBase" id="RU367085"/>
    </source>
</evidence>
<feature type="transmembrane region" description="Helical" evidence="12">
    <location>
        <begin position="16"/>
        <end position="36"/>
    </location>
</feature>
<evidence type="ECO:0000256" key="8">
    <source>
        <dbReference type="ARBA" id="ARBA00022884"/>
    </source>
</evidence>
<evidence type="ECO:0000256" key="10">
    <source>
        <dbReference type="ARBA" id="ARBA00023239"/>
    </source>
</evidence>
<dbReference type="GO" id="GO:0016829">
    <property type="term" value="F:lyase activity"/>
    <property type="evidence" value="ECO:0007669"/>
    <property type="project" value="UniProtKB-KW"/>
</dbReference>
<keyword evidence="10" id="KW-0456">Lyase</keyword>
<feature type="domain" description="EndoU" evidence="13">
    <location>
        <begin position="52"/>
        <end position="316"/>
    </location>
</feature>
<sequence length="322" mass="36846">MSGKNPHVVYASKESFYRLSGLGISLVLVIIAVIAYSDNKASMNRDHVEPFEDKALTAFAEQLWELDENRLNPNEHYVLDLQGKTKFSYDGPDNAAKPLFSKVDPKAFERPTFKAFIALLDNYESATGVAETVTPQEEKENWSFIDLVFNTKVMDHAYKFLKYKGKANQDLIKFKHDFYNLWFQLYKRSKGSRENDSSGFEHVFVGETRGQKEVIGFHNWIQFYLQEKAGNVDYKGFMSSSKNPHILSIQFSWKGDTKPLGSTLIGVSPEFEIALYTVCHLLGHDSYKITLGKEPVIIKSHKIGNRIGACYPQMPSWTDRRK</sequence>
<comment type="catalytic activity">
    <reaction evidence="11">
        <text>ribonucleotidyl-uridine-RNA = a 5'-end dephospho-uridine-RNA + a 3'-end 2',3'-cyclophospho-ribonucleotide-RNA</text>
        <dbReference type="Rhea" id="RHEA:67792"/>
        <dbReference type="Rhea" id="RHEA-COMP:10464"/>
        <dbReference type="Rhea" id="RHEA-COMP:17354"/>
        <dbReference type="Rhea" id="RHEA-COMP:17356"/>
        <dbReference type="ChEBI" id="CHEBI:83064"/>
        <dbReference type="ChEBI" id="CHEBI:173117"/>
        <dbReference type="ChEBI" id="CHEBI:173224"/>
    </reaction>
</comment>
<keyword evidence="9 11" id="KW-0464">Manganese</keyword>